<evidence type="ECO:0000256" key="2">
    <source>
        <dbReference type="ARBA" id="ARBA00011901"/>
    </source>
</evidence>
<dbReference type="GO" id="GO:0030288">
    <property type="term" value="C:outer membrane-bounded periplasmic space"/>
    <property type="evidence" value="ECO:0007669"/>
    <property type="project" value="TreeGrafter"/>
</dbReference>
<evidence type="ECO:0000313" key="5">
    <source>
        <dbReference type="EMBL" id="CAA9560606.1"/>
    </source>
</evidence>
<sequence length="344" mass="35801">MIGTGGGGPGGRVLAIAGVLFLAVSVVVASIGSMLSGSDDGAAAEGTQIAALTATDDEAADLAAPAGSDSGEPLVRFEDQPLPTSTLPPAGRQEPGYAGPWLDGVKTVCIDPGHGGGDRGRVFEGNDQIPPLEEAAFVLEQAMLLQDRLRSMGYVVVMTRTGDTGVNADGLDTNGDGQTGADSPRAATYDEIQARIDVCNRSNADLLISVHLNGYDTSNPSGYESWYTADRPFGVQSEVFAQLGVESIGERLAAEGYTPENRGAKDDGTYSVDDSDPTLAHNMLLTGPAIPGELTPSQMPGAIMESLFITNLDDIAFLRSANANEMIADAFVDAIEGYFSRFAF</sequence>
<reference evidence="5" key="1">
    <citation type="submission" date="2020-02" db="EMBL/GenBank/DDBJ databases">
        <authorList>
            <person name="Meier V. D."/>
        </authorList>
    </citation>
    <scope>NUCLEOTIDE SEQUENCE</scope>
    <source>
        <strain evidence="5">AVDCRST_MAG33</strain>
    </source>
</reference>
<organism evidence="5">
    <name type="scientific">uncultured Thermomicrobiales bacterium</name>
    <dbReference type="NCBI Taxonomy" id="1645740"/>
    <lineage>
        <taxon>Bacteria</taxon>
        <taxon>Pseudomonadati</taxon>
        <taxon>Thermomicrobiota</taxon>
        <taxon>Thermomicrobia</taxon>
        <taxon>Thermomicrobiales</taxon>
        <taxon>environmental samples</taxon>
    </lineage>
</organism>
<protein>
    <recommendedName>
        <fullName evidence="2">N-acetylmuramoyl-L-alanine amidase</fullName>
        <ecNumber evidence="2">3.5.1.28</ecNumber>
    </recommendedName>
</protein>
<dbReference type="SMART" id="SM00646">
    <property type="entry name" value="Ami_3"/>
    <property type="match status" value="1"/>
</dbReference>
<dbReference type="GO" id="GO:0008745">
    <property type="term" value="F:N-acetylmuramoyl-L-alanine amidase activity"/>
    <property type="evidence" value="ECO:0007669"/>
    <property type="project" value="UniProtKB-EC"/>
</dbReference>
<dbReference type="SUPFAM" id="SSF53187">
    <property type="entry name" value="Zn-dependent exopeptidases"/>
    <property type="match status" value="1"/>
</dbReference>
<dbReference type="EMBL" id="CADCWK010000167">
    <property type="protein sequence ID" value="CAA9560606.1"/>
    <property type="molecule type" value="Genomic_DNA"/>
</dbReference>
<dbReference type="PANTHER" id="PTHR30404">
    <property type="entry name" value="N-ACETYLMURAMOYL-L-ALANINE AMIDASE"/>
    <property type="match status" value="1"/>
</dbReference>
<evidence type="ECO:0000259" key="4">
    <source>
        <dbReference type="SMART" id="SM00646"/>
    </source>
</evidence>
<dbReference type="GO" id="GO:0009253">
    <property type="term" value="P:peptidoglycan catabolic process"/>
    <property type="evidence" value="ECO:0007669"/>
    <property type="project" value="InterPro"/>
</dbReference>
<dbReference type="Gene3D" id="3.40.630.40">
    <property type="entry name" value="Zn-dependent exopeptidases"/>
    <property type="match status" value="1"/>
</dbReference>
<dbReference type="EC" id="3.5.1.28" evidence="2"/>
<dbReference type="CDD" id="cd02696">
    <property type="entry name" value="MurNAc-LAA"/>
    <property type="match status" value="1"/>
</dbReference>
<dbReference type="InterPro" id="IPR050695">
    <property type="entry name" value="N-acetylmuramoyl_amidase_3"/>
</dbReference>
<dbReference type="AlphaFoldDB" id="A0A6J4UUT8"/>
<proteinExistence type="predicted"/>
<dbReference type="InterPro" id="IPR002508">
    <property type="entry name" value="MurNAc-LAA_cat"/>
</dbReference>
<feature type="domain" description="MurNAc-LAA" evidence="4">
    <location>
        <begin position="196"/>
        <end position="336"/>
    </location>
</feature>
<evidence type="ECO:0000256" key="3">
    <source>
        <dbReference type="ARBA" id="ARBA00022801"/>
    </source>
</evidence>
<evidence type="ECO:0000256" key="1">
    <source>
        <dbReference type="ARBA" id="ARBA00001561"/>
    </source>
</evidence>
<dbReference type="PANTHER" id="PTHR30404:SF0">
    <property type="entry name" value="N-ACETYLMURAMOYL-L-ALANINE AMIDASE AMIC"/>
    <property type="match status" value="1"/>
</dbReference>
<accession>A0A6J4UUT8</accession>
<gene>
    <name evidence="5" type="ORF">AVDCRST_MAG33-1640</name>
</gene>
<dbReference type="Pfam" id="PF01520">
    <property type="entry name" value="Amidase_3"/>
    <property type="match status" value="1"/>
</dbReference>
<name>A0A6J4UUT8_9BACT</name>
<comment type="catalytic activity">
    <reaction evidence="1">
        <text>Hydrolyzes the link between N-acetylmuramoyl residues and L-amino acid residues in certain cell-wall glycopeptides.</text>
        <dbReference type="EC" id="3.5.1.28"/>
    </reaction>
</comment>
<keyword evidence="3 5" id="KW-0378">Hydrolase</keyword>